<feature type="transmembrane region" description="Helical" evidence="6">
    <location>
        <begin position="251"/>
        <end position="271"/>
    </location>
</feature>
<dbReference type="PANTHER" id="PTHR45698">
    <property type="entry name" value="TRACE AMINE-ASSOCIATED RECEPTOR 19N-RELATED"/>
    <property type="match status" value="1"/>
</dbReference>
<reference evidence="8 9" key="1">
    <citation type="journal article" date="2007" name="Science">
        <title>Sea anemone genome reveals ancestral eumetazoan gene repertoire and genomic organization.</title>
        <authorList>
            <person name="Putnam N.H."/>
            <person name="Srivastava M."/>
            <person name="Hellsten U."/>
            <person name="Dirks B."/>
            <person name="Chapman J."/>
            <person name="Salamov A."/>
            <person name="Terry A."/>
            <person name="Shapiro H."/>
            <person name="Lindquist E."/>
            <person name="Kapitonov V.V."/>
            <person name="Jurka J."/>
            <person name="Genikhovich G."/>
            <person name="Grigoriev I.V."/>
            <person name="Lucas S.M."/>
            <person name="Steele R.E."/>
            <person name="Finnerty J.R."/>
            <person name="Technau U."/>
            <person name="Martindale M.Q."/>
            <person name="Rokhsar D.S."/>
        </authorList>
    </citation>
    <scope>NUCLEOTIDE SEQUENCE [LARGE SCALE GENOMIC DNA]</scope>
    <source>
        <strain evidence="9">CH2 X CH6</strain>
    </source>
</reference>
<evidence type="ECO:0000259" key="7">
    <source>
        <dbReference type="PROSITE" id="PS50262"/>
    </source>
</evidence>
<protein>
    <recommendedName>
        <fullName evidence="7">G-protein coupled receptors family 1 profile domain-containing protein</fullName>
    </recommendedName>
</protein>
<feature type="compositionally biased region" description="Polar residues" evidence="5">
    <location>
        <begin position="385"/>
        <end position="401"/>
    </location>
</feature>
<feature type="region of interest" description="Disordered" evidence="5">
    <location>
        <begin position="366"/>
        <end position="401"/>
    </location>
</feature>
<feature type="transmembrane region" description="Helical" evidence="6">
    <location>
        <begin position="85"/>
        <end position="109"/>
    </location>
</feature>
<dbReference type="InParanoid" id="A7RNT4"/>
<dbReference type="InterPro" id="IPR017452">
    <property type="entry name" value="GPCR_Rhodpsn_7TM"/>
</dbReference>
<name>A7RNT4_NEMVE</name>
<dbReference type="PhylomeDB" id="A7RNT4"/>
<evidence type="ECO:0000256" key="3">
    <source>
        <dbReference type="ARBA" id="ARBA00022989"/>
    </source>
</evidence>
<evidence type="ECO:0000256" key="1">
    <source>
        <dbReference type="ARBA" id="ARBA00004370"/>
    </source>
</evidence>
<dbReference type="InterPro" id="IPR000276">
    <property type="entry name" value="GPCR_Rhodpsn"/>
</dbReference>
<keyword evidence="9" id="KW-1185">Reference proteome</keyword>
<dbReference type="STRING" id="45351.A7RNT4"/>
<feature type="transmembrane region" description="Helical" evidence="6">
    <location>
        <begin position="218"/>
        <end position="239"/>
    </location>
</feature>
<accession>A7RNT4</accession>
<dbReference type="Pfam" id="PF00001">
    <property type="entry name" value="7tm_1"/>
    <property type="match status" value="1"/>
</dbReference>
<sequence>MADNVYLEVSFAIIAVLAICSNATFCIVLLRDKRLLNTACNVLLFSLALTDMCTGLSLFFTPAYVVAPQHFTVPLGVIGDFFCRIIFSQCLVFTLGIISVYTLTFMAVERWYKAMFAKNRKYLYVAMVWLWSCLLNAPHALEMELTTHNASEPTCEWVTAITNKNTRLVVAVGEFLLKFLLPVLVTCATFISLQMTVHKPGCQFLRRNGKAGMRLLRMCTFTAFALAACWAPNQLYYILFKFGHSQLNVPAHHVTVILCMFNSCINPWIYCATNRTYRKKFTALARAICFRGPQVNCDVTTSGSPMEGSTGTGVQNKPETISTTDRPLSSKMQQNIQYGSVITVLEPEKRHVPAGAESLELEIPGVTSAGNNTTASFVNDADGTELQSIESPSPTIEETRT</sequence>
<dbReference type="PROSITE" id="PS50262">
    <property type="entry name" value="G_PROTEIN_RECEP_F1_2"/>
    <property type="match status" value="1"/>
</dbReference>
<dbReference type="PANTHER" id="PTHR45698:SF1">
    <property type="entry name" value="TRACE AMINE-ASSOCIATED RECEPTOR 13C-LIKE"/>
    <property type="match status" value="1"/>
</dbReference>
<dbReference type="CDD" id="cd00637">
    <property type="entry name" value="7tm_classA_rhodopsin-like"/>
    <property type="match status" value="1"/>
</dbReference>
<evidence type="ECO:0000256" key="5">
    <source>
        <dbReference type="SAM" id="MobiDB-lite"/>
    </source>
</evidence>
<feature type="compositionally biased region" description="Polar residues" evidence="5">
    <location>
        <begin position="368"/>
        <end position="377"/>
    </location>
</feature>
<dbReference type="PRINTS" id="PR00237">
    <property type="entry name" value="GPCRRHODOPSN"/>
</dbReference>
<gene>
    <name evidence="8" type="ORF">NEMVEDRAFT_v1g199844</name>
</gene>
<evidence type="ECO:0000256" key="6">
    <source>
        <dbReference type="SAM" id="Phobius"/>
    </source>
</evidence>
<dbReference type="AlphaFoldDB" id="A7RNT4"/>
<dbReference type="GO" id="GO:0007218">
    <property type="term" value="P:neuropeptide signaling pathway"/>
    <property type="evidence" value="ECO:0000318"/>
    <property type="project" value="GO_Central"/>
</dbReference>
<evidence type="ECO:0000256" key="4">
    <source>
        <dbReference type="ARBA" id="ARBA00023136"/>
    </source>
</evidence>
<organism evidence="8 9">
    <name type="scientific">Nematostella vectensis</name>
    <name type="common">Starlet sea anemone</name>
    <dbReference type="NCBI Taxonomy" id="45351"/>
    <lineage>
        <taxon>Eukaryota</taxon>
        <taxon>Metazoa</taxon>
        <taxon>Cnidaria</taxon>
        <taxon>Anthozoa</taxon>
        <taxon>Hexacorallia</taxon>
        <taxon>Actiniaria</taxon>
        <taxon>Edwardsiidae</taxon>
        <taxon>Nematostella</taxon>
    </lineage>
</organism>
<keyword evidence="3 6" id="KW-1133">Transmembrane helix</keyword>
<evidence type="ECO:0000313" key="8">
    <source>
        <dbReference type="EMBL" id="EDO46909.1"/>
    </source>
</evidence>
<dbReference type="EMBL" id="DS469523">
    <property type="protein sequence ID" value="EDO46909.1"/>
    <property type="molecule type" value="Genomic_DNA"/>
</dbReference>
<proteinExistence type="predicted"/>
<dbReference type="eggNOG" id="KOG3656">
    <property type="taxonomic scope" value="Eukaryota"/>
</dbReference>
<feature type="transmembrane region" description="Helical" evidence="6">
    <location>
        <begin position="175"/>
        <end position="197"/>
    </location>
</feature>
<dbReference type="GO" id="GO:0008528">
    <property type="term" value="F:G protein-coupled peptide receptor activity"/>
    <property type="evidence" value="ECO:0000318"/>
    <property type="project" value="GO_Central"/>
</dbReference>
<keyword evidence="2 6" id="KW-0812">Transmembrane</keyword>
<feature type="region of interest" description="Disordered" evidence="5">
    <location>
        <begin position="301"/>
        <end position="327"/>
    </location>
</feature>
<keyword evidence="4 6" id="KW-0472">Membrane</keyword>
<dbReference type="HOGENOM" id="CLU_674983_0_0_1"/>
<dbReference type="GO" id="GO:0005886">
    <property type="term" value="C:plasma membrane"/>
    <property type="evidence" value="ECO:0000318"/>
    <property type="project" value="GO_Central"/>
</dbReference>
<dbReference type="Proteomes" id="UP000001593">
    <property type="component" value="Unassembled WGS sequence"/>
</dbReference>
<dbReference type="OMA" id="MCTFTAF"/>
<dbReference type="FunFam" id="1.20.1070.10:FF:000457">
    <property type="entry name" value="Somatostatin receptor type 4"/>
    <property type="match status" value="1"/>
</dbReference>
<evidence type="ECO:0000256" key="2">
    <source>
        <dbReference type="ARBA" id="ARBA00022692"/>
    </source>
</evidence>
<feature type="domain" description="G-protein coupled receptors family 1 profile" evidence="7">
    <location>
        <begin position="21"/>
        <end position="270"/>
    </location>
</feature>
<feature type="transmembrane region" description="Helical" evidence="6">
    <location>
        <begin position="121"/>
        <end position="141"/>
    </location>
</feature>
<feature type="transmembrane region" description="Helical" evidence="6">
    <location>
        <begin position="42"/>
        <end position="65"/>
    </location>
</feature>
<dbReference type="Gene3D" id="1.20.1070.10">
    <property type="entry name" value="Rhodopsin 7-helix transmembrane proteins"/>
    <property type="match status" value="1"/>
</dbReference>
<dbReference type="SUPFAM" id="SSF81321">
    <property type="entry name" value="Family A G protein-coupled receptor-like"/>
    <property type="match status" value="1"/>
</dbReference>
<feature type="transmembrane region" description="Helical" evidence="6">
    <location>
        <begin position="6"/>
        <end position="30"/>
    </location>
</feature>
<evidence type="ECO:0000313" key="9">
    <source>
        <dbReference type="Proteomes" id="UP000001593"/>
    </source>
</evidence>
<comment type="subcellular location">
    <subcellularLocation>
        <location evidence="1">Membrane</location>
    </subcellularLocation>
</comment>